<accession>J3M623</accession>
<evidence type="ECO:0000256" key="1">
    <source>
        <dbReference type="SAM" id="MobiDB-lite"/>
    </source>
</evidence>
<reference evidence="2" key="2">
    <citation type="submission" date="2013-04" db="UniProtKB">
        <authorList>
            <consortium name="EnsemblPlants"/>
        </authorList>
    </citation>
    <scope>IDENTIFICATION</scope>
</reference>
<dbReference type="Gramene" id="OB05G20470.1">
    <property type="protein sequence ID" value="OB05G20470.1"/>
    <property type="gene ID" value="OB05G20470"/>
</dbReference>
<reference evidence="2" key="1">
    <citation type="journal article" date="2013" name="Nat. Commun.">
        <title>Whole-genome sequencing of Oryza brachyantha reveals mechanisms underlying Oryza genome evolution.</title>
        <authorList>
            <person name="Chen J."/>
            <person name="Huang Q."/>
            <person name="Gao D."/>
            <person name="Wang J."/>
            <person name="Lang Y."/>
            <person name="Liu T."/>
            <person name="Li B."/>
            <person name="Bai Z."/>
            <person name="Luis Goicoechea J."/>
            <person name="Liang C."/>
            <person name="Chen C."/>
            <person name="Zhang W."/>
            <person name="Sun S."/>
            <person name="Liao Y."/>
            <person name="Zhang X."/>
            <person name="Yang L."/>
            <person name="Song C."/>
            <person name="Wang M."/>
            <person name="Shi J."/>
            <person name="Liu G."/>
            <person name="Liu J."/>
            <person name="Zhou H."/>
            <person name="Zhou W."/>
            <person name="Yu Q."/>
            <person name="An N."/>
            <person name="Chen Y."/>
            <person name="Cai Q."/>
            <person name="Wang B."/>
            <person name="Liu B."/>
            <person name="Min J."/>
            <person name="Huang Y."/>
            <person name="Wu H."/>
            <person name="Li Z."/>
            <person name="Zhang Y."/>
            <person name="Yin Y."/>
            <person name="Song W."/>
            <person name="Jiang J."/>
            <person name="Jackson S.A."/>
            <person name="Wing R.A."/>
            <person name="Wang J."/>
            <person name="Chen M."/>
        </authorList>
    </citation>
    <scope>NUCLEOTIDE SEQUENCE [LARGE SCALE GENOMIC DNA]</scope>
    <source>
        <strain evidence="2">cv. IRGC 101232</strain>
    </source>
</reference>
<sequence length="59" mass="6713">VETSTLLSYLIHPSTNHHATPWFTRLPSQLELINGPSWTPSKPEKPHYQWTSPSSDKSV</sequence>
<dbReference type="AlphaFoldDB" id="J3M623"/>
<feature type="region of interest" description="Disordered" evidence="1">
    <location>
        <begin position="34"/>
        <end position="59"/>
    </location>
</feature>
<keyword evidence="3" id="KW-1185">Reference proteome</keyword>
<protein>
    <submittedName>
        <fullName evidence="2">Uncharacterized protein</fullName>
    </submittedName>
</protein>
<feature type="compositionally biased region" description="Polar residues" evidence="1">
    <location>
        <begin position="49"/>
        <end position="59"/>
    </location>
</feature>
<dbReference type="EnsemblPlants" id="OB05G20470.1">
    <property type="protein sequence ID" value="OB05G20470.1"/>
    <property type="gene ID" value="OB05G20470"/>
</dbReference>
<evidence type="ECO:0000313" key="2">
    <source>
        <dbReference type="EnsemblPlants" id="OB05G20470.1"/>
    </source>
</evidence>
<proteinExistence type="predicted"/>
<organism evidence="2">
    <name type="scientific">Oryza brachyantha</name>
    <name type="common">malo sina</name>
    <dbReference type="NCBI Taxonomy" id="4533"/>
    <lineage>
        <taxon>Eukaryota</taxon>
        <taxon>Viridiplantae</taxon>
        <taxon>Streptophyta</taxon>
        <taxon>Embryophyta</taxon>
        <taxon>Tracheophyta</taxon>
        <taxon>Spermatophyta</taxon>
        <taxon>Magnoliopsida</taxon>
        <taxon>Liliopsida</taxon>
        <taxon>Poales</taxon>
        <taxon>Poaceae</taxon>
        <taxon>BOP clade</taxon>
        <taxon>Oryzoideae</taxon>
        <taxon>Oryzeae</taxon>
        <taxon>Oryzinae</taxon>
        <taxon>Oryza</taxon>
    </lineage>
</organism>
<name>J3M623_ORYBR</name>
<dbReference type="Proteomes" id="UP000006038">
    <property type="component" value="Chromosome 5"/>
</dbReference>
<dbReference type="HOGENOM" id="CLU_2967961_0_0_1"/>
<evidence type="ECO:0000313" key="3">
    <source>
        <dbReference type="Proteomes" id="UP000006038"/>
    </source>
</evidence>